<protein>
    <submittedName>
        <fullName evidence="2">PilT domain-containing protein</fullName>
    </submittedName>
</protein>
<evidence type="ECO:0000313" key="2">
    <source>
        <dbReference type="EMBL" id="ARQ09123.1"/>
    </source>
</evidence>
<reference evidence="2 3" key="1">
    <citation type="submission" date="2017-04" db="EMBL/GenBank/DDBJ databases">
        <title>Complete genome sequences of Rhizobium genomic linages associated to common bean (phaseolus vulgaris).</title>
        <authorList>
            <person name="Santamaria R.I."/>
            <person name="Bustos P."/>
            <person name="Perez-Carrascal O."/>
            <person name="Martinez-Flores I."/>
            <person name="Juarez S."/>
            <person name="Lozano L."/>
            <person name="Miranda F."/>
            <person name="Vinuesa P."/>
            <person name="Martinez-Romero E."/>
            <person name="Cevallos M.A."/>
            <person name="Romero D."/>
            <person name="Davila G."/>
            <person name="Gonzalez V."/>
        </authorList>
    </citation>
    <scope>NUCLEOTIDE SEQUENCE [LARGE SCALE GENOMIC DNA]</scope>
    <source>
        <strain evidence="2 3">NXC12</strain>
    </source>
</reference>
<gene>
    <name evidence="2" type="ORF">NXC12_CH01044</name>
</gene>
<dbReference type="AlphaFoldDB" id="A0AAN1BD95"/>
<organism evidence="2 3">
    <name type="scientific">Rhizobium etli</name>
    <dbReference type="NCBI Taxonomy" id="29449"/>
    <lineage>
        <taxon>Bacteria</taxon>
        <taxon>Pseudomonadati</taxon>
        <taxon>Pseudomonadota</taxon>
        <taxon>Alphaproteobacteria</taxon>
        <taxon>Hyphomicrobiales</taxon>
        <taxon>Rhizobiaceae</taxon>
        <taxon>Rhizobium/Agrobacterium group</taxon>
        <taxon>Rhizobium</taxon>
    </lineage>
</organism>
<evidence type="ECO:0000259" key="1">
    <source>
        <dbReference type="Pfam" id="PF01850"/>
    </source>
</evidence>
<dbReference type="RefSeq" id="WP_086081790.1">
    <property type="nucleotide sequence ID" value="NZ_CP020906.1"/>
</dbReference>
<proteinExistence type="predicted"/>
<dbReference type="Proteomes" id="UP000194159">
    <property type="component" value="Chromosome"/>
</dbReference>
<name>A0AAN1BD95_RHIET</name>
<dbReference type="SUPFAM" id="SSF88723">
    <property type="entry name" value="PIN domain-like"/>
    <property type="match status" value="1"/>
</dbReference>
<dbReference type="Pfam" id="PF01850">
    <property type="entry name" value="PIN"/>
    <property type="match status" value="1"/>
</dbReference>
<accession>A0AAN1BD95</accession>
<evidence type="ECO:0000313" key="3">
    <source>
        <dbReference type="Proteomes" id="UP000194159"/>
    </source>
</evidence>
<dbReference type="Gene3D" id="3.40.50.1010">
    <property type="entry name" value="5'-nuclease"/>
    <property type="match status" value="1"/>
</dbReference>
<dbReference type="InterPro" id="IPR029060">
    <property type="entry name" value="PIN-like_dom_sf"/>
</dbReference>
<dbReference type="EMBL" id="CP020906">
    <property type="protein sequence ID" value="ARQ09123.1"/>
    <property type="molecule type" value="Genomic_DNA"/>
</dbReference>
<sequence length="164" mass="18086">MIVVDAVFLVLMIDPQSTQDNGRVDKVTHFVRGLSRANSVVMIPAPVIAELVAGRAQKIEEVVETIRRLKGFTVQPFDEVIAIETGERIASHQASLQPQDRAPHWKVTMKYDAMIAATAIVRGASDLYTDDPNLGKYLKGTSVTLRLIDDLPSPPEEPQRKLGL</sequence>
<dbReference type="InterPro" id="IPR002716">
    <property type="entry name" value="PIN_dom"/>
</dbReference>
<feature type="domain" description="PIN" evidence="1">
    <location>
        <begin position="34"/>
        <end position="135"/>
    </location>
</feature>